<dbReference type="EMBL" id="LAJE02000043">
    <property type="protein sequence ID" value="OEO33016.1"/>
    <property type="molecule type" value="Genomic_DNA"/>
</dbReference>
<evidence type="ECO:0000313" key="3">
    <source>
        <dbReference type="Proteomes" id="UP000095463"/>
    </source>
</evidence>
<dbReference type="CDD" id="cd09620">
    <property type="entry name" value="CBM9_like_3"/>
    <property type="match status" value="1"/>
</dbReference>
<dbReference type="RefSeq" id="WP_069907856.1">
    <property type="nucleotide sequence ID" value="NZ_LAJE02000043.1"/>
</dbReference>
<evidence type="ECO:0000259" key="1">
    <source>
        <dbReference type="Pfam" id="PF16011"/>
    </source>
</evidence>
<gene>
    <name evidence="2" type="ORF">VW23_008720</name>
</gene>
<dbReference type="OrthoDB" id="9786766at2"/>
<keyword evidence="3" id="KW-1185">Reference proteome</keyword>
<dbReference type="SUPFAM" id="SSF49344">
    <property type="entry name" value="CBD9-like"/>
    <property type="match status" value="1"/>
</dbReference>
<comment type="caution">
    <text evidence="2">The sequence shown here is derived from an EMBL/GenBank/DDBJ whole genome shotgun (WGS) entry which is preliminary data.</text>
</comment>
<dbReference type="InterPro" id="IPR010502">
    <property type="entry name" value="Carb-bd_dom_fam9"/>
</dbReference>
<sequence>MTTPTSPFPWPEERIQHYTAYRVAEPPAIDGRLAAASWGLAPRSPRFVDLISGKPTVHDTRAAVLWDDTHLYVGFWVEEPFVEARLTERDALIWSENDVELFVAGADAYYELELNALGTIYEAFFVWDDAYERAGFSKAVEFSRTAPGAKPWNGVGFNKHPRGTRLGLFSWDMPGLSAAASIDGTLNDNTDRDRGWTAEIAIPWASMGWLATDGRALPPRDGDTWRMDFSRFNTYRAAKPAEDSGGWALSAHGVWDSHVPELFPYVHFSTKLVGSE</sequence>
<proteinExistence type="predicted"/>
<dbReference type="Pfam" id="PF16011">
    <property type="entry name" value="CBM9_2"/>
    <property type="match status" value="1"/>
</dbReference>
<dbReference type="AlphaFoldDB" id="A0A1E5XWP6"/>
<dbReference type="PANTHER" id="PTHR35532:SF5">
    <property type="entry name" value="CARBOHYDRATE-BINDING DOMAIN-CONTAINING PROTEIN"/>
    <property type="match status" value="1"/>
</dbReference>
<dbReference type="Gene3D" id="2.60.40.1190">
    <property type="match status" value="1"/>
</dbReference>
<accession>A0A1E5XWP6</accession>
<dbReference type="Proteomes" id="UP000095463">
    <property type="component" value="Unassembled WGS sequence"/>
</dbReference>
<name>A0A1E5XWP6_9HYPH</name>
<dbReference type="PANTHER" id="PTHR35532">
    <property type="entry name" value="SIMILAR TO POLYHYDROXYALKANOATE DEPOLYMERASE"/>
    <property type="match status" value="1"/>
</dbReference>
<reference evidence="2 3" key="1">
    <citation type="journal article" date="2015" name="Genome Announc.">
        <title>Genome Assemblies of Three Soil-Associated Devosia species: D. insulae, D. limi, and D. soli.</title>
        <authorList>
            <person name="Hassan Y.I."/>
            <person name="Lepp D."/>
            <person name="Zhou T."/>
        </authorList>
    </citation>
    <scope>NUCLEOTIDE SEQUENCE [LARGE SCALE GENOMIC DNA]</scope>
    <source>
        <strain evidence="2 3">DS-56</strain>
    </source>
</reference>
<protein>
    <submittedName>
        <fullName evidence="2">Polyhydroxyalkanoate depolymerase</fullName>
    </submittedName>
</protein>
<feature type="domain" description="Carbohydrate-binding" evidence="1">
    <location>
        <begin position="66"/>
        <end position="122"/>
    </location>
</feature>
<organism evidence="2 3">
    <name type="scientific">Devosia insulae DS-56</name>
    <dbReference type="NCBI Taxonomy" id="1116389"/>
    <lineage>
        <taxon>Bacteria</taxon>
        <taxon>Pseudomonadati</taxon>
        <taxon>Pseudomonadota</taxon>
        <taxon>Alphaproteobacteria</taxon>
        <taxon>Hyphomicrobiales</taxon>
        <taxon>Devosiaceae</taxon>
        <taxon>Devosia</taxon>
    </lineage>
</organism>
<evidence type="ECO:0000313" key="2">
    <source>
        <dbReference type="EMBL" id="OEO33016.1"/>
    </source>
</evidence>